<sequence length="57" mass="6038">MGWGIAQELISVERVRSALLDQVLAAVLPEVARRTALHISVPNLATLPEPASPLVAP</sequence>
<reference evidence="2" key="1">
    <citation type="submission" date="2014-09" db="EMBL/GenBank/DDBJ databases">
        <authorList>
            <person name="Sharma Rahul"/>
            <person name="Thines Marco"/>
        </authorList>
    </citation>
    <scope>NUCLEOTIDE SEQUENCE [LARGE SCALE GENOMIC DNA]</scope>
</reference>
<proteinExistence type="predicted"/>
<evidence type="ECO:0000313" key="2">
    <source>
        <dbReference type="Proteomes" id="UP000054845"/>
    </source>
</evidence>
<accession>A0A0P1BGF7</accession>
<name>A0A0P1BGF7_9BASI</name>
<dbReference type="EMBL" id="CCYA01000260">
    <property type="protein sequence ID" value="CEH15308.1"/>
    <property type="molecule type" value="Genomic_DNA"/>
</dbReference>
<organism evidence="1 2">
    <name type="scientific">Ceraceosorus bombacis</name>
    <dbReference type="NCBI Taxonomy" id="401625"/>
    <lineage>
        <taxon>Eukaryota</taxon>
        <taxon>Fungi</taxon>
        <taxon>Dikarya</taxon>
        <taxon>Basidiomycota</taxon>
        <taxon>Ustilaginomycotina</taxon>
        <taxon>Exobasidiomycetes</taxon>
        <taxon>Ceraceosorales</taxon>
        <taxon>Ceraceosoraceae</taxon>
        <taxon>Ceraceosorus</taxon>
    </lineage>
</organism>
<evidence type="ECO:0000313" key="1">
    <source>
        <dbReference type="EMBL" id="CEH15308.1"/>
    </source>
</evidence>
<dbReference type="Proteomes" id="UP000054845">
    <property type="component" value="Unassembled WGS sequence"/>
</dbReference>
<dbReference type="AlphaFoldDB" id="A0A0P1BGF7"/>
<keyword evidence="2" id="KW-1185">Reference proteome</keyword>
<protein>
    <submittedName>
        <fullName evidence="1">Uncharacterized protein</fullName>
    </submittedName>
</protein>